<keyword evidence="5" id="KW-0479">Metal-binding</keyword>
<dbReference type="GO" id="GO:0043546">
    <property type="term" value="F:molybdopterin cofactor binding"/>
    <property type="evidence" value="ECO:0007669"/>
    <property type="project" value="InterPro"/>
</dbReference>
<comment type="subcellular location">
    <subcellularLocation>
        <location evidence="2">Cell envelope</location>
    </subcellularLocation>
</comment>
<keyword evidence="8" id="KW-0411">Iron-sulfur</keyword>
<dbReference type="PANTHER" id="PTHR43598:SF5">
    <property type="entry name" value="DMSO REDUCTASE CHAIN A"/>
    <property type="match status" value="1"/>
</dbReference>
<dbReference type="Pfam" id="PF04879">
    <property type="entry name" value="Molybdop_Fe4S4"/>
    <property type="match status" value="1"/>
</dbReference>
<dbReference type="EMBL" id="UOGA01000098">
    <property type="protein sequence ID" value="VAX17536.1"/>
    <property type="molecule type" value="Genomic_DNA"/>
</dbReference>
<dbReference type="EC" id="1.8.5.3" evidence="10"/>
<keyword evidence="6 10" id="KW-0560">Oxidoreductase</keyword>
<evidence type="ECO:0000256" key="5">
    <source>
        <dbReference type="ARBA" id="ARBA00022723"/>
    </source>
</evidence>
<dbReference type="PANTHER" id="PTHR43598">
    <property type="entry name" value="TUNGSTEN-CONTAINING FORMYLMETHANOFURAN DEHYDROGENASE 2 SUBUNIT B"/>
    <property type="match status" value="1"/>
</dbReference>
<dbReference type="Pfam" id="PF01568">
    <property type="entry name" value="Molydop_binding"/>
    <property type="match status" value="1"/>
</dbReference>
<evidence type="ECO:0000256" key="1">
    <source>
        <dbReference type="ARBA" id="ARBA00001966"/>
    </source>
</evidence>
<comment type="cofactor">
    <cofactor evidence="1">
        <name>[4Fe-4S] cluster</name>
        <dbReference type="ChEBI" id="CHEBI:49883"/>
    </cofactor>
</comment>
<keyword evidence="4" id="KW-0004">4Fe-4S</keyword>
<dbReference type="InterPro" id="IPR006656">
    <property type="entry name" value="Mopterin_OxRdtase"/>
</dbReference>
<accession>A0A3B1BGW6</accession>
<dbReference type="GO" id="GO:0051539">
    <property type="term" value="F:4 iron, 4 sulfur cluster binding"/>
    <property type="evidence" value="ECO:0007669"/>
    <property type="project" value="UniProtKB-KW"/>
</dbReference>
<evidence type="ECO:0000313" key="10">
    <source>
        <dbReference type="EMBL" id="VAX17536.1"/>
    </source>
</evidence>
<dbReference type="PROSITE" id="PS51669">
    <property type="entry name" value="4FE4S_MOW_BIS_MGD"/>
    <property type="match status" value="1"/>
</dbReference>
<dbReference type="Gene3D" id="3.30.200.210">
    <property type="match status" value="1"/>
</dbReference>
<evidence type="ECO:0000256" key="4">
    <source>
        <dbReference type="ARBA" id="ARBA00022485"/>
    </source>
</evidence>
<dbReference type="GO" id="GO:0046872">
    <property type="term" value="F:metal ion binding"/>
    <property type="evidence" value="ECO:0007669"/>
    <property type="project" value="UniProtKB-KW"/>
</dbReference>
<gene>
    <name evidence="10" type="ORF">MNBD_NITROSPINAE04-518</name>
</gene>
<evidence type="ECO:0000259" key="9">
    <source>
        <dbReference type="PROSITE" id="PS51669"/>
    </source>
</evidence>
<dbReference type="AlphaFoldDB" id="A0A3B1BGW6"/>
<evidence type="ECO:0000256" key="3">
    <source>
        <dbReference type="ARBA" id="ARBA00010312"/>
    </source>
</evidence>
<dbReference type="CDD" id="cd02783">
    <property type="entry name" value="MopB_CT_2"/>
    <property type="match status" value="1"/>
</dbReference>
<dbReference type="InterPro" id="IPR006963">
    <property type="entry name" value="Mopterin_OxRdtase_4Fe-4S_dom"/>
</dbReference>
<reference evidence="10" key="1">
    <citation type="submission" date="2018-06" db="EMBL/GenBank/DDBJ databases">
        <authorList>
            <person name="Zhirakovskaya E."/>
        </authorList>
    </citation>
    <scope>NUCLEOTIDE SEQUENCE</scope>
</reference>
<evidence type="ECO:0000256" key="8">
    <source>
        <dbReference type="ARBA" id="ARBA00023014"/>
    </source>
</evidence>
<dbReference type="SUPFAM" id="SSF50692">
    <property type="entry name" value="ADC-like"/>
    <property type="match status" value="1"/>
</dbReference>
<name>A0A3B1BGW6_9ZZZZ</name>
<feature type="domain" description="4Fe-4S Mo/W bis-MGD-type" evidence="9">
    <location>
        <begin position="17"/>
        <end position="73"/>
    </location>
</feature>
<dbReference type="GO" id="GO:0030313">
    <property type="term" value="C:cell envelope"/>
    <property type="evidence" value="ECO:0007669"/>
    <property type="project" value="UniProtKB-SubCell"/>
</dbReference>
<dbReference type="SMART" id="SM00926">
    <property type="entry name" value="Molybdop_Fe4S4"/>
    <property type="match status" value="1"/>
</dbReference>
<dbReference type="InterPro" id="IPR006657">
    <property type="entry name" value="MoPterin_dinucl-bd_dom"/>
</dbReference>
<dbReference type="SUPFAM" id="SSF53706">
    <property type="entry name" value="Formate dehydrogenase/DMSO reductase, domains 1-3"/>
    <property type="match status" value="1"/>
</dbReference>
<dbReference type="Gene3D" id="3.40.228.10">
    <property type="entry name" value="Dimethylsulfoxide Reductase, domain 2"/>
    <property type="match status" value="1"/>
</dbReference>
<dbReference type="Pfam" id="PF00384">
    <property type="entry name" value="Molybdopterin"/>
    <property type="match status" value="1"/>
</dbReference>
<sequence length="956" mass="106983">MTKVLSEVDGHKLYEGQEVKYTTCYMCACRCGIKVTLEDGKVKYIQGNSSHPTNQGVICAKGSAGPMKQVSPARITKPLLRKEGAERGKADFEEISWERAYDILSKRLKKIRETDPKKLAFFTGRDQMQALTSYWAKQFGTPNFAAHGGFCSVNMATGMIYSIGGTSWEFGGPDWDRTKYVILFGVAEDHDSNPMKLGIGKLKDNGGKLVVVNPVQSGYGAVADEWVPIRPGTDGALIMGMIHVLISNGLYDRKFLLTQTNAPQLVVVDEGGADEGLFWQEDGAEDSDTNVNYVWDTVTSSPKPFGSHAGVKPALVGEFKTPDGKTVKTSFQLLTERVLNDYSLEKVSHITKVPIEQIERIALEMGVTARDETITLPIEWTDTWGNHHTKVDGNPVAIHGMRGLAAHSNGFQTVRALSALMMILGIIDRPGGFRHKPPFPRPIPPCPKPIDDPALIKPNTALPNPELGFPTKPENLLLEDDGSPVRIDKAFSWEFPLTAHGMIQNVITNAYKADPYKIDTLIFFMANMAWNSSMNTSKMIEMLKAKEKDGSHKIPFLVVSDAFFSEQVAFADLVLPDTTYLERYDVISLLDRPISEYTGIADSIRQPVLDPPEGCEPFQETLIKLANKLGLPGFCDDGGKPKFKDYKDFVINWTVAPDTPVGFLSGWRGKDGRDHLIGEPNPNQLDEYIKNKCFFQFELEESLQYNRNINQGYLNWALDHKLIRRNDPIIMRLYSEVMQRFRLSAKGLRPGRQPETKKQRDRIVKYFDPIPFWYPPLEDAAVDGKKYTIHAITQRPMVMYHSWDSQNAWLRQVIGQNFMYMSPIKGAELNIDDMQWAWVESAHGKIRVQVKFSNAVQPDTVWTWNSIGKMAGAWNLNPEANEAKKAFLLNHLITEEIPDGAGGVVSNSDPITGQAGWYDLKVRIYKADTEGTWPVFDPIKPPPGIINLSDNGGKTK</sequence>
<dbReference type="InterPro" id="IPR009010">
    <property type="entry name" value="Asp_de-COase-like_dom_sf"/>
</dbReference>
<evidence type="ECO:0000256" key="7">
    <source>
        <dbReference type="ARBA" id="ARBA00023004"/>
    </source>
</evidence>
<proteinExistence type="inferred from homology"/>
<evidence type="ECO:0000256" key="6">
    <source>
        <dbReference type="ARBA" id="ARBA00023002"/>
    </source>
</evidence>
<evidence type="ECO:0000256" key="2">
    <source>
        <dbReference type="ARBA" id="ARBA00004196"/>
    </source>
</evidence>
<comment type="similarity">
    <text evidence="3">Belongs to the prokaryotic molybdopterin-containing oxidoreductase family.</text>
</comment>
<dbReference type="Gene3D" id="3.40.50.740">
    <property type="match status" value="1"/>
</dbReference>
<dbReference type="Gene3D" id="2.40.40.20">
    <property type="match status" value="1"/>
</dbReference>
<dbReference type="GO" id="GO:0016491">
    <property type="term" value="F:oxidoreductase activity"/>
    <property type="evidence" value="ECO:0007669"/>
    <property type="project" value="UniProtKB-KW"/>
</dbReference>
<organism evidence="10">
    <name type="scientific">hydrothermal vent metagenome</name>
    <dbReference type="NCBI Taxonomy" id="652676"/>
    <lineage>
        <taxon>unclassified sequences</taxon>
        <taxon>metagenomes</taxon>
        <taxon>ecological metagenomes</taxon>
    </lineage>
</organism>
<protein>
    <submittedName>
        <fullName evidence="10">Anaerobic dimethyl sulfoxide reductase chain A, molybdopterin-binding domain</fullName>
        <ecNumber evidence="10">1.8.5.3</ecNumber>
    </submittedName>
</protein>
<keyword evidence="7" id="KW-0408">Iron</keyword>